<dbReference type="AlphaFoldDB" id="A0A4P6PC95"/>
<dbReference type="Pfam" id="PF03372">
    <property type="entry name" value="Exo_endo_phos"/>
    <property type="match status" value="1"/>
</dbReference>
<evidence type="ECO:0000259" key="1">
    <source>
        <dbReference type="Pfam" id="PF03372"/>
    </source>
</evidence>
<dbReference type="InterPro" id="IPR051916">
    <property type="entry name" value="GPI-anchor_lipid_remodeler"/>
</dbReference>
<dbReference type="InterPro" id="IPR036691">
    <property type="entry name" value="Endo/exonu/phosph_ase_sf"/>
</dbReference>
<dbReference type="GO" id="GO:0016020">
    <property type="term" value="C:membrane"/>
    <property type="evidence" value="ECO:0007669"/>
    <property type="project" value="GOC"/>
</dbReference>
<keyword evidence="3" id="KW-1185">Reference proteome</keyword>
<reference evidence="2 3" key="1">
    <citation type="submission" date="2018-12" db="EMBL/GenBank/DDBJ databases">
        <title>Complete genome of Litorilituus sediminis.</title>
        <authorList>
            <person name="Liu A."/>
            <person name="Rong J."/>
        </authorList>
    </citation>
    <scope>NUCLEOTIDE SEQUENCE [LARGE SCALE GENOMIC DNA]</scope>
    <source>
        <strain evidence="2 3">JCM 17549</strain>
    </source>
</reference>
<name>A0A4P6PC95_9GAMM</name>
<dbReference type="KEGG" id="lsd:EMK97_16860"/>
<dbReference type="GO" id="GO:0006506">
    <property type="term" value="P:GPI anchor biosynthetic process"/>
    <property type="evidence" value="ECO:0007669"/>
    <property type="project" value="TreeGrafter"/>
</dbReference>
<dbReference type="GO" id="GO:0004519">
    <property type="term" value="F:endonuclease activity"/>
    <property type="evidence" value="ECO:0007669"/>
    <property type="project" value="UniProtKB-KW"/>
</dbReference>
<keyword evidence="2" id="KW-0255">Endonuclease</keyword>
<protein>
    <submittedName>
        <fullName evidence="2">Endonuclease/exonuclease/phosphatase family protein</fullName>
    </submittedName>
</protein>
<dbReference type="GO" id="GO:0004527">
    <property type="term" value="F:exonuclease activity"/>
    <property type="evidence" value="ECO:0007669"/>
    <property type="project" value="UniProtKB-KW"/>
</dbReference>
<dbReference type="Gene3D" id="3.60.10.10">
    <property type="entry name" value="Endonuclease/exonuclease/phosphatase"/>
    <property type="match status" value="1"/>
</dbReference>
<keyword evidence="2" id="KW-0269">Exonuclease</keyword>
<gene>
    <name evidence="2" type="ORF">EMK97_16860</name>
</gene>
<keyword evidence="2" id="KW-0540">Nuclease</keyword>
<sequence length="352" mass="40162">MATLNLFNYLAPPYACYDFDRIYSETQWQKKQHWLSNYLSKQQPDIIGFQEVFSIESLKTLVTSHGYKYFAVIDQPEVIDEHIFQKPVVAIASKYPIMKAEAISVNSTLAKTIGLNDKFTFARKVLRATINIPNLGATDCYVVHFKSKRSTLESESKPESKQALTKQLENYITGKWAASLQRGSEATLLMCEIITRREKSKHPIILMGDFNDNLHEGVLKQLTTTQLAADKSQDEAKEFAKYLPQDAWQLYLRAISNEQQNSSELNVSKHSTLKENKHSAQKARTATHYYGSKGSVLDYILLSHEFDASHQDSFFMISQYDVFDKHLIKPNFELDGESSDHAPVMVTLTLRA</sequence>
<dbReference type="InterPro" id="IPR005135">
    <property type="entry name" value="Endo/exonuclease/phosphatase"/>
</dbReference>
<dbReference type="EMBL" id="CP034759">
    <property type="protein sequence ID" value="QBG37287.1"/>
    <property type="molecule type" value="Genomic_DNA"/>
</dbReference>
<evidence type="ECO:0000313" key="3">
    <source>
        <dbReference type="Proteomes" id="UP000290244"/>
    </source>
</evidence>
<accession>A0A4P6PC95</accession>
<dbReference type="PANTHER" id="PTHR14859">
    <property type="entry name" value="CALCOFLUOR WHITE HYPERSENSITIVE PROTEIN PRECURSOR"/>
    <property type="match status" value="1"/>
</dbReference>
<dbReference type="PANTHER" id="PTHR14859:SF15">
    <property type="entry name" value="ENDONUCLEASE_EXONUCLEASE_PHOSPHATASE DOMAIN-CONTAINING PROTEIN"/>
    <property type="match status" value="1"/>
</dbReference>
<organism evidence="2 3">
    <name type="scientific">Litorilituus sediminis</name>
    <dbReference type="NCBI Taxonomy" id="718192"/>
    <lineage>
        <taxon>Bacteria</taxon>
        <taxon>Pseudomonadati</taxon>
        <taxon>Pseudomonadota</taxon>
        <taxon>Gammaproteobacteria</taxon>
        <taxon>Alteromonadales</taxon>
        <taxon>Colwelliaceae</taxon>
        <taxon>Litorilituus</taxon>
    </lineage>
</organism>
<dbReference type="OrthoDB" id="833328at2"/>
<evidence type="ECO:0000313" key="2">
    <source>
        <dbReference type="EMBL" id="QBG37287.1"/>
    </source>
</evidence>
<dbReference type="Proteomes" id="UP000290244">
    <property type="component" value="Chromosome"/>
</dbReference>
<feature type="domain" description="Endonuclease/exonuclease/phosphatase" evidence="1">
    <location>
        <begin position="35"/>
        <end position="341"/>
    </location>
</feature>
<dbReference type="SUPFAM" id="SSF56219">
    <property type="entry name" value="DNase I-like"/>
    <property type="match status" value="1"/>
</dbReference>
<proteinExistence type="predicted"/>
<keyword evidence="2" id="KW-0378">Hydrolase</keyword>